<accession>A0ABY4V7F3</accession>
<sequence length="116" mass="13550">MRIPIYIHFSEDSTYFIIIHEYFSGYTGLLVVKCAKHLLQGEKARSDKYYLKLKRLYHGSRNRSLLKYSIDFLKALFLITGLILYNRGAKKNPFHLKGYRNTKGDVNDIVMISAKV</sequence>
<name>A0ABY4V7F3_9GAMM</name>
<dbReference type="RefSeq" id="WP_252082337.1">
    <property type="nucleotide sequence ID" value="NZ_CP092418.1"/>
</dbReference>
<dbReference type="EMBL" id="CP092418">
    <property type="protein sequence ID" value="USD20188.1"/>
    <property type="molecule type" value="Genomic_DNA"/>
</dbReference>
<dbReference type="Proteomes" id="UP001055658">
    <property type="component" value="Chromosome"/>
</dbReference>
<evidence type="ECO:0000313" key="2">
    <source>
        <dbReference type="Proteomes" id="UP001055658"/>
    </source>
</evidence>
<protein>
    <submittedName>
        <fullName evidence="1">Uncharacterized protein</fullName>
    </submittedName>
</protein>
<reference evidence="1" key="1">
    <citation type="submission" date="2022-02" db="EMBL/GenBank/DDBJ databases">
        <title>Coral-associated bacteria.</title>
        <authorList>
            <person name="Tang K."/>
            <person name="Wang X."/>
        </authorList>
    </citation>
    <scope>NUCLEOTIDE SEQUENCE</scope>
    <source>
        <strain evidence="1">SCSIO 43006</strain>
    </source>
</reference>
<organism evidence="1 2">
    <name type="scientific">Microbulbifer variabilis</name>
    <dbReference type="NCBI Taxonomy" id="266805"/>
    <lineage>
        <taxon>Bacteria</taxon>
        <taxon>Pseudomonadati</taxon>
        <taxon>Pseudomonadota</taxon>
        <taxon>Gammaproteobacteria</taxon>
        <taxon>Cellvibrionales</taxon>
        <taxon>Microbulbiferaceae</taxon>
        <taxon>Microbulbifer</taxon>
    </lineage>
</organism>
<gene>
    <name evidence="1" type="ORF">MJO52_13990</name>
</gene>
<evidence type="ECO:0000313" key="1">
    <source>
        <dbReference type="EMBL" id="USD20188.1"/>
    </source>
</evidence>
<keyword evidence="2" id="KW-1185">Reference proteome</keyword>
<proteinExistence type="predicted"/>